<dbReference type="HAMAP" id="MF_00081">
    <property type="entry name" value="HrcA"/>
    <property type="match status" value="1"/>
</dbReference>
<reference evidence="8 9" key="1">
    <citation type="journal article" date="2016" name="Nat. Commun.">
        <title>Thousands of microbial genomes shed light on interconnected biogeochemical processes in an aquifer system.</title>
        <authorList>
            <person name="Anantharaman K."/>
            <person name="Brown C.T."/>
            <person name="Hug L.A."/>
            <person name="Sharon I."/>
            <person name="Castelle C.J."/>
            <person name="Probst A.J."/>
            <person name="Thomas B.C."/>
            <person name="Singh A."/>
            <person name="Wilkins M.J."/>
            <person name="Karaoz U."/>
            <person name="Brodie E.L."/>
            <person name="Williams K.H."/>
            <person name="Hubbard S.S."/>
            <person name="Banfield J.F."/>
        </authorList>
    </citation>
    <scope>NUCLEOTIDE SEQUENCE [LARGE SCALE GENOMIC DNA]</scope>
</reference>
<comment type="similarity">
    <text evidence="5">Belongs to the HrcA family.</text>
</comment>
<dbReference type="PANTHER" id="PTHR34824:SF1">
    <property type="entry name" value="HEAT-INDUCIBLE TRANSCRIPTION REPRESSOR HRCA"/>
    <property type="match status" value="1"/>
</dbReference>
<organism evidence="8 9">
    <name type="scientific">Candidatus Curtissbacteria bacterium RBG_16_39_7</name>
    <dbReference type="NCBI Taxonomy" id="1797707"/>
    <lineage>
        <taxon>Bacteria</taxon>
        <taxon>Candidatus Curtissiibacteriota</taxon>
    </lineage>
</organism>
<dbReference type="SUPFAM" id="SSF55781">
    <property type="entry name" value="GAF domain-like"/>
    <property type="match status" value="1"/>
</dbReference>
<dbReference type="Pfam" id="PF01628">
    <property type="entry name" value="HrcA"/>
    <property type="match status" value="1"/>
</dbReference>
<evidence type="ECO:0000256" key="4">
    <source>
        <dbReference type="ARBA" id="ARBA00023163"/>
    </source>
</evidence>
<evidence type="ECO:0000259" key="6">
    <source>
        <dbReference type="Pfam" id="PF01628"/>
    </source>
</evidence>
<evidence type="ECO:0000313" key="9">
    <source>
        <dbReference type="Proteomes" id="UP000176628"/>
    </source>
</evidence>
<feature type="domain" description="Winged helix-turn-helix transcription repressor HrcA DNA-binding" evidence="7">
    <location>
        <begin position="4"/>
        <end position="74"/>
    </location>
</feature>
<dbReference type="InterPro" id="IPR029016">
    <property type="entry name" value="GAF-like_dom_sf"/>
</dbReference>
<evidence type="ECO:0000256" key="2">
    <source>
        <dbReference type="ARBA" id="ARBA00023015"/>
    </source>
</evidence>
<dbReference type="InterPro" id="IPR021153">
    <property type="entry name" value="HrcA_C"/>
</dbReference>
<dbReference type="Gene3D" id="1.10.10.10">
    <property type="entry name" value="Winged helix-like DNA-binding domain superfamily/Winged helix DNA-binding domain"/>
    <property type="match status" value="1"/>
</dbReference>
<dbReference type="InterPro" id="IPR005104">
    <property type="entry name" value="WHTH_HrcA_DNA-bd"/>
</dbReference>
<dbReference type="Pfam" id="PF03444">
    <property type="entry name" value="WHD_HrcA"/>
    <property type="match status" value="1"/>
</dbReference>
<dbReference type="EMBL" id="MFAV01000020">
    <property type="protein sequence ID" value="OGD86333.1"/>
    <property type="molecule type" value="Genomic_DNA"/>
</dbReference>
<proteinExistence type="inferred from homology"/>
<gene>
    <name evidence="5" type="primary">hrcA</name>
    <name evidence="8" type="ORF">A2Z23_00245</name>
</gene>
<evidence type="ECO:0000256" key="5">
    <source>
        <dbReference type="HAMAP-Rule" id="MF_00081"/>
    </source>
</evidence>
<keyword evidence="3 5" id="KW-0346">Stress response</keyword>
<keyword evidence="1 5" id="KW-0678">Repressor</keyword>
<dbReference type="Proteomes" id="UP000176628">
    <property type="component" value="Unassembled WGS sequence"/>
</dbReference>
<dbReference type="PANTHER" id="PTHR34824">
    <property type="entry name" value="HEAT-INDUCIBLE TRANSCRIPTION REPRESSOR HRCA"/>
    <property type="match status" value="1"/>
</dbReference>
<dbReference type="GO" id="GO:0045892">
    <property type="term" value="P:negative regulation of DNA-templated transcription"/>
    <property type="evidence" value="ECO:0007669"/>
    <property type="project" value="UniProtKB-UniRule"/>
</dbReference>
<feature type="domain" description="Heat-inducible transcription repressor HrcA C-terminal" evidence="6">
    <location>
        <begin position="98"/>
        <end position="227"/>
    </location>
</feature>
<dbReference type="Gene3D" id="3.30.450.40">
    <property type="match status" value="1"/>
</dbReference>
<sequence length="244" mass="27326">MPDLNERQKELLKAVIEKYIETAEPIGSETIEKEFSLGVSPATIRNEMVKLTSLGYLKQPHTSAGRVPTTMAFKFYVAELMKAKDLSVKDEVAIKESLWDYRYEFDKLLRQATHALAEQTKSMALATTQEGETYSSGSANILDMPEFYDIDLTRSVLLLPDRFDLIREIFFEKALGEGPISILLGDELGYEYLSPCGLVFTRFSAGSRHQGVIGVVGPCRLNYPVVIPAVRYIGDLLNEVSASW</sequence>
<evidence type="ECO:0000313" key="8">
    <source>
        <dbReference type="EMBL" id="OGD86333.1"/>
    </source>
</evidence>
<name>A0A1F5G381_9BACT</name>
<dbReference type="GO" id="GO:0003677">
    <property type="term" value="F:DNA binding"/>
    <property type="evidence" value="ECO:0007669"/>
    <property type="project" value="InterPro"/>
</dbReference>
<dbReference type="InterPro" id="IPR036388">
    <property type="entry name" value="WH-like_DNA-bd_sf"/>
</dbReference>
<comment type="caution">
    <text evidence="8">The sequence shown here is derived from an EMBL/GenBank/DDBJ whole genome shotgun (WGS) entry which is preliminary data.</text>
</comment>
<dbReference type="SUPFAM" id="SSF46785">
    <property type="entry name" value="Winged helix' DNA-binding domain"/>
    <property type="match status" value="1"/>
</dbReference>
<keyword evidence="4 5" id="KW-0804">Transcription</keyword>
<protein>
    <recommendedName>
        <fullName evidence="5">Heat-inducible transcription repressor HrcA</fullName>
    </recommendedName>
</protein>
<keyword evidence="2 5" id="KW-0805">Transcription regulation</keyword>
<comment type="function">
    <text evidence="5">Negative regulator of class I heat shock genes (grpE-dnaK-dnaJ and groELS operons). Prevents heat-shock induction of these operons.</text>
</comment>
<dbReference type="InterPro" id="IPR036390">
    <property type="entry name" value="WH_DNA-bd_sf"/>
</dbReference>
<evidence type="ECO:0000256" key="3">
    <source>
        <dbReference type="ARBA" id="ARBA00023016"/>
    </source>
</evidence>
<dbReference type="AlphaFoldDB" id="A0A1F5G381"/>
<evidence type="ECO:0000259" key="7">
    <source>
        <dbReference type="Pfam" id="PF03444"/>
    </source>
</evidence>
<dbReference type="InterPro" id="IPR002571">
    <property type="entry name" value="HrcA"/>
</dbReference>
<evidence type="ECO:0000256" key="1">
    <source>
        <dbReference type="ARBA" id="ARBA00022491"/>
    </source>
</evidence>
<accession>A0A1F5G381</accession>